<keyword evidence="1" id="KW-0732">Signal</keyword>
<evidence type="ECO:0000313" key="3">
    <source>
        <dbReference type="Proteomes" id="UP000041254"/>
    </source>
</evidence>
<name>A0A0G4GYV2_VITBC</name>
<keyword evidence="3" id="KW-1185">Reference proteome</keyword>
<evidence type="ECO:0008006" key="4">
    <source>
        <dbReference type="Google" id="ProtNLM"/>
    </source>
</evidence>
<dbReference type="AlphaFoldDB" id="A0A0G4GYV2"/>
<dbReference type="Proteomes" id="UP000041254">
    <property type="component" value="Unassembled WGS sequence"/>
</dbReference>
<dbReference type="PANTHER" id="PTHR34677:SF3">
    <property type="entry name" value="BACTERIAL IG-LIKE DOMAIN-CONTAINING PROTEIN"/>
    <property type="match status" value="1"/>
</dbReference>
<dbReference type="VEuPathDB" id="CryptoDB:Vbra_10474"/>
<dbReference type="InParanoid" id="A0A0G4GYV2"/>
<organism evidence="2 3">
    <name type="scientific">Vitrella brassicaformis (strain CCMP3155)</name>
    <dbReference type="NCBI Taxonomy" id="1169540"/>
    <lineage>
        <taxon>Eukaryota</taxon>
        <taxon>Sar</taxon>
        <taxon>Alveolata</taxon>
        <taxon>Colpodellida</taxon>
        <taxon>Vitrellaceae</taxon>
        <taxon>Vitrella</taxon>
    </lineage>
</organism>
<reference evidence="2 3" key="1">
    <citation type="submission" date="2014-11" db="EMBL/GenBank/DDBJ databases">
        <authorList>
            <person name="Zhu J."/>
            <person name="Qi W."/>
            <person name="Song R."/>
        </authorList>
    </citation>
    <scope>NUCLEOTIDE SEQUENCE [LARGE SCALE GENOMIC DNA]</scope>
</reference>
<feature type="chain" id="PRO_5005191355" description="SbsA Ig-like domain-containing protein" evidence="1">
    <location>
        <begin position="21"/>
        <end position="877"/>
    </location>
</feature>
<feature type="signal peptide" evidence="1">
    <location>
        <begin position="1"/>
        <end position="20"/>
    </location>
</feature>
<evidence type="ECO:0000256" key="1">
    <source>
        <dbReference type="SAM" id="SignalP"/>
    </source>
</evidence>
<evidence type="ECO:0000313" key="2">
    <source>
        <dbReference type="EMBL" id="CEM36380.1"/>
    </source>
</evidence>
<dbReference type="PANTHER" id="PTHR34677">
    <property type="match status" value="1"/>
</dbReference>
<dbReference type="EMBL" id="CDMY01000887">
    <property type="protein sequence ID" value="CEM36380.1"/>
    <property type="molecule type" value="Genomic_DNA"/>
</dbReference>
<dbReference type="PhylomeDB" id="A0A0G4GYV2"/>
<sequence length="877" mass="94697">MPSVLAVLTLLLGLWTPCNATGSEWEDEFKDNPDTECINNATKQDGVTKQPERVFSYKNSSFLHGYTLNSTIPEDDIEARRHEYAVLCLSSVVCSGFQLSPVGVQTDSERLCEVHHSIATPASTPSPNAMCIQRRQNGTAATGVNKLDGSCRHNGQEQPYALGDVSSWTDATVEWERRMKCSIECIEDRNPFHVYHNAPIILTIDFGEPVSAGFATADQQSFVTNGTLIDMRPVAGDDTLYEAEIMPDPPSSSNVTSLQLTVMQGIVQDAFGNPNPNTNFTFTYEVVPFTVNLSSPQSTWESLPIHLIVTFDVPIDVTTFNISEGLTLSLQALDPAQQATAAVVYSNVVVQPSQVTVDLRPTVAGKVNVTIGSGVVVDDAASYRSNSPASIALNYTTPTNQTTITAVLYLQDNQETTKDYPFHVNLSFSKDVTISDVSALRTTNGDMAAGGITGTGNSFSLDVIPTKDIVTIKANEGLAVDGASNPNQESEPLNVTFDYIASGQSLPWIPTATLSAPSLINTSSVPVNVSFSTPPTTVDWHFFIDGESISVSTGEELTDIFFDVALSVPSAKTGGGILSIYPSEESMEDAAGLKNTRSNTINVENDPTPPVVTLTSPSAPKTRDPDFNVTMSISEDVQTITGSIFTLTNAEILSMDGNVLRMRAAAEGDIDIRVDAGKVVDLAGNTNVQAAQLALAYDVTPPSLEFNTTSITVSETTIQIEVDADETADIFCQPIQNDHPEATFTPADFDLVNKPPTTSISAQQRRIKGRRANELPYVVSPETNQTIETNKEIFTMEFRFSEPITELDKERIEVTNARLTDAMIPPFHASFLGVTVQFDGWPANASISLNEGAISDFAGNANRFYSYTGLRAVDGEQ</sequence>
<accession>A0A0G4GYV2</accession>
<gene>
    <name evidence="2" type="ORF">Vbra_10474</name>
</gene>
<proteinExistence type="predicted"/>
<protein>
    <recommendedName>
        <fullName evidence="4">SbsA Ig-like domain-containing protein</fullName>
    </recommendedName>
</protein>